<keyword evidence="3 5" id="KW-1133">Transmembrane helix</keyword>
<comment type="caution">
    <text evidence="6">The sequence shown here is derived from an EMBL/GenBank/DDBJ whole genome shotgun (WGS) entry which is preliminary data.</text>
</comment>
<dbReference type="Proteomes" id="UP000240509">
    <property type="component" value="Unassembled WGS sequence"/>
</dbReference>
<gene>
    <name evidence="6" type="ORF">C6Y45_08700</name>
</gene>
<proteinExistence type="predicted"/>
<dbReference type="InterPro" id="IPR007318">
    <property type="entry name" value="Phopholipid_MeTrfase"/>
</dbReference>
<dbReference type="PANTHER" id="PTHR43847">
    <property type="entry name" value="BLL3993 PROTEIN"/>
    <property type="match status" value="1"/>
</dbReference>
<name>A0A2T4U631_9BACI</name>
<dbReference type="GO" id="GO:0008168">
    <property type="term" value="F:methyltransferase activity"/>
    <property type="evidence" value="ECO:0007669"/>
    <property type="project" value="UniProtKB-KW"/>
</dbReference>
<evidence type="ECO:0000256" key="5">
    <source>
        <dbReference type="SAM" id="Phobius"/>
    </source>
</evidence>
<dbReference type="PANTHER" id="PTHR43847:SF1">
    <property type="entry name" value="BLL3993 PROTEIN"/>
    <property type="match status" value="1"/>
</dbReference>
<evidence type="ECO:0000313" key="6">
    <source>
        <dbReference type="EMBL" id="PTL38861.1"/>
    </source>
</evidence>
<dbReference type="AlphaFoldDB" id="A0A2T4U631"/>
<keyword evidence="6" id="KW-0808">Transferase</keyword>
<dbReference type="Gene3D" id="1.20.120.1630">
    <property type="match status" value="1"/>
</dbReference>
<dbReference type="InterPro" id="IPR052527">
    <property type="entry name" value="Metal_cation-efflux_comp"/>
</dbReference>
<feature type="transmembrane region" description="Helical" evidence="5">
    <location>
        <begin position="63"/>
        <end position="82"/>
    </location>
</feature>
<keyword evidence="2 5" id="KW-0812">Transmembrane</keyword>
<reference evidence="6 7" key="1">
    <citation type="submission" date="2018-03" db="EMBL/GenBank/DDBJ databases">
        <title>Alkalicoccus saliphilus sp. nov., isolated from a mineral pool.</title>
        <authorList>
            <person name="Zhao B."/>
        </authorList>
    </citation>
    <scope>NUCLEOTIDE SEQUENCE [LARGE SCALE GENOMIC DNA]</scope>
    <source>
        <strain evidence="6 7">6AG</strain>
    </source>
</reference>
<evidence type="ECO:0000256" key="1">
    <source>
        <dbReference type="ARBA" id="ARBA00004127"/>
    </source>
</evidence>
<dbReference type="Pfam" id="PF04191">
    <property type="entry name" value="PEMT"/>
    <property type="match status" value="1"/>
</dbReference>
<dbReference type="OrthoDB" id="5471300at2"/>
<evidence type="ECO:0000256" key="2">
    <source>
        <dbReference type="ARBA" id="ARBA00022692"/>
    </source>
</evidence>
<accession>A0A2T4U631</accession>
<protein>
    <submittedName>
        <fullName evidence="6">Isoprenylcysteine carboxylmethyltransferase family protein</fullName>
    </submittedName>
</protein>
<comment type="subcellular location">
    <subcellularLocation>
        <location evidence="1">Endomembrane system</location>
        <topology evidence="1">Multi-pass membrane protein</topology>
    </subcellularLocation>
</comment>
<dbReference type="GO" id="GO:0032259">
    <property type="term" value="P:methylation"/>
    <property type="evidence" value="ECO:0007669"/>
    <property type="project" value="UniProtKB-KW"/>
</dbReference>
<evidence type="ECO:0000313" key="7">
    <source>
        <dbReference type="Proteomes" id="UP000240509"/>
    </source>
</evidence>
<sequence length="181" mass="20694">MLDIFFTALSILWILEFFIFRSRLSGDGDEASSFPWLMAATASIAAVSVLSRETGTAVFSSTFLMTAGLLLYGAGIFLRYWGIIHLGRQFTRDVQVREGDRIVSSGPFRRLRHPLYTGLFSIVTGFAVYMGSWAGILLTAVFFLPFLMRRIRVEEQMLIQSFGPSYEKWLKTRYRLVPFIY</sequence>
<dbReference type="GO" id="GO:0012505">
    <property type="term" value="C:endomembrane system"/>
    <property type="evidence" value="ECO:0007669"/>
    <property type="project" value="UniProtKB-SubCell"/>
</dbReference>
<keyword evidence="6" id="KW-0489">Methyltransferase</keyword>
<keyword evidence="4 5" id="KW-0472">Membrane</keyword>
<organism evidence="6 7">
    <name type="scientific">Alkalicoccus saliphilus</name>
    <dbReference type="NCBI Taxonomy" id="200989"/>
    <lineage>
        <taxon>Bacteria</taxon>
        <taxon>Bacillati</taxon>
        <taxon>Bacillota</taxon>
        <taxon>Bacilli</taxon>
        <taxon>Bacillales</taxon>
        <taxon>Bacillaceae</taxon>
        <taxon>Alkalicoccus</taxon>
    </lineage>
</organism>
<evidence type="ECO:0000256" key="3">
    <source>
        <dbReference type="ARBA" id="ARBA00022989"/>
    </source>
</evidence>
<evidence type="ECO:0000256" key="4">
    <source>
        <dbReference type="ARBA" id="ARBA00023136"/>
    </source>
</evidence>
<dbReference type="RefSeq" id="WP_107584838.1">
    <property type="nucleotide sequence ID" value="NZ_PZJJ01000012.1"/>
</dbReference>
<feature type="transmembrane region" description="Helical" evidence="5">
    <location>
        <begin position="34"/>
        <end position="51"/>
    </location>
</feature>
<feature type="transmembrane region" description="Helical" evidence="5">
    <location>
        <begin position="119"/>
        <end position="147"/>
    </location>
</feature>
<dbReference type="EMBL" id="PZJJ01000012">
    <property type="protein sequence ID" value="PTL38861.1"/>
    <property type="molecule type" value="Genomic_DNA"/>
</dbReference>
<keyword evidence="7" id="KW-1185">Reference proteome</keyword>